<feature type="non-terminal residue" evidence="1">
    <location>
        <position position="1"/>
    </location>
</feature>
<organism evidence="1">
    <name type="scientific">marine metagenome</name>
    <dbReference type="NCBI Taxonomy" id="408172"/>
    <lineage>
        <taxon>unclassified sequences</taxon>
        <taxon>metagenomes</taxon>
        <taxon>ecological metagenomes</taxon>
    </lineage>
</organism>
<evidence type="ECO:0000313" key="1">
    <source>
        <dbReference type="EMBL" id="SVD83229.1"/>
    </source>
</evidence>
<proteinExistence type="predicted"/>
<dbReference type="EMBL" id="UINC01176210">
    <property type="protein sequence ID" value="SVD83229.1"/>
    <property type="molecule type" value="Genomic_DNA"/>
</dbReference>
<gene>
    <name evidence="1" type="ORF">METZ01_LOCUS436083</name>
</gene>
<protein>
    <submittedName>
        <fullName evidence="1">Uncharacterized protein</fullName>
    </submittedName>
</protein>
<accession>A0A382YJR5</accession>
<feature type="non-terminal residue" evidence="1">
    <location>
        <position position="178"/>
    </location>
</feature>
<name>A0A382YJR5_9ZZZZ</name>
<reference evidence="1" key="1">
    <citation type="submission" date="2018-05" db="EMBL/GenBank/DDBJ databases">
        <authorList>
            <person name="Lanie J.A."/>
            <person name="Ng W.-L."/>
            <person name="Kazmierczak K.M."/>
            <person name="Andrzejewski T.M."/>
            <person name="Davidsen T.M."/>
            <person name="Wayne K.J."/>
            <person name="Tettelin H."/>
            <person name="Glass J.I."/>
            <person name="Rusch D."/>
            <person name="Podicherti R."/>
            <person name="Tsui H.-C.T."/>
            <person name="Winkler M.E."/>
        </authorList>
    </citation>
    <scope>NUCLEOTIDE SEQUENCE</scope>
</reference>
<dbReference type="AlphaFoldDB" id="A0A382YJR5"/>
<sequence length="178" mass="19960">VSVSTVLVLGFYLESNPSTRTDVTGAVACAHVDRHTIRMHGGYDPIEAYDFGRRIQRLVAEENLPELLSLGLYDLRLDPFAHEMDFEEVFSKEWARDVLADTPACAPYGWRGFYIGSGGNQVSYQLSDNGWGIQWFVGATDGTLDAEVLRDFKSFLSLDALDWYQQIPTRLLPHVVVG</sequence>